<dbReference type="InterPro" id="IPR050807">
    <property type="entry name" value="TransReg_Diox_bact_type"/>
</dbReference>
<evidence type="ECO:0000313" key="4">
    <source>
        <dbReference type="Proteomes" id="UP000295184"/>
    </source>
</evidence>
<dbReference type="SUPFAM" id="SSF47413">
    <property type="entry name" value="lambda repressor-like DNA-binding domains"/>
    <property type="match status" value="1"/>
</dbReference>
<dbReference type="SMART" id="SM00530">
    <property type="entry name" value="HTH_XRE"/>
    <property type="match status" value="1"/>
</dbReference>
<name>A0A4R1R5L6_9FIRM</name>
<dbReference type="GO" id="GO:0005829">
    <property type="term" value="C:cytosol"/>
    <property type="evidence" value="ECO:0007669"/>
    <property type="project" value="TreeGrafter"/>
</dbReference>
<feature type="domain" description="HTH cro/C1-type" evidence="2">
    <location>
        <begin position="12"/>
        <end position="66"/>
    </location>
</feature>
<evidence type="ECO:0000259" key="2">
    <source>
        <dbReference type="PROSITE" id="PS50943"/>
    </source>
</evidence>
<dbReference type="OrthoDB" id="9814553at2"/>
<organism evidence="3 4">
    <name type="scientific">Allofournierella massiliensis</name>
    <dbReference type="NCBI Taxonomy" id="1650663"/>
    <lineage>
        <taxon>Bacteria</taxon>
        <taxon>Bacillati</taxon>
        <taxon>Bacillota</taxon>
        <taxon>Clostridia</taxon>
        <taxon>Eubacteriales</taxon>
        <taxon>Oscillospiraceae</taxon>
        <taxon>Allofournierella</taxon>
    </lineage>
</organism>
<dbReference type="CDD" id="cd00093">
    <property type="entry name" value="HTH_XRE"/>
    <property type="match status" value="1"/>
</dbReference>
<keyword evidence="1 3" id="KW-0238">DNA-binding</keyword>
<accession>A0A4R1R5L6</accession>
<proteinExistence type="predicted"/>
<evidence type="ECO:0000256" key="1">
    <source>
        <dbReference type="ARBA" id="ARBA00023125"/>
    </source>
</evidence>
<dbReference type="GO" id="GO:0003677">
    <property type="term" value="F:DNA binding"/>
    <property type="evidence" value="ECO:0007669"/>
    <property type="project" value="UniProtKB-KW"/>
</dbReference>
<comment type="caution">
    <text evidence="3">The sequence shown here is derived from an EMBL/GenBank/DDBJ whole genome shotgun (WGS) entry which is preliminary data.</text>
</comment>
<dbReference type="InterPro" id="IPR001387">
    <property type="entry name" value="Cro/C1-type_HTH"/>
</dbReference>
<protein>
    <submittedName>
        <fullName evidence="3">DNA-binding XRE family transcriptional regulator</fullName>
    </submittedName>
</protein>
<dbReference type="PANTHER" id="PTHR46797">
    <property type="entry name" value="HTH-TYPE TRANSCRIPTIONAL REGULATOR"/>
    <property type="match status" value="1"/>
</dbReference>
<dbReference type="PROSITE" id="PS50943">
    <property type="entry name" value="HTH_CROC1"/>
    <property type="match status" value="1"/>
</dbReference>
<dbReference type="AlphaFoldDB" id="A0A4R1R5L6"/>
<dbReference type="RefSeq" id="WP_058962752.1">
    <property type="nucleotide sequence ID" value="NZ_CABKVM010000011.1"/>
</dbReference>
<dbReference type="Proteomes" id="UP000295184">
    <property type="component" value="Unassembled WGS sequence"/>
</dbReference>
<dbReference type="InterPro" id="IPR010982">
    <property type="entry name" value="Lambda_DNA-bd_dom_sf"/>
</dbReference>
<gene>
    <name evidence="3" type="ORF">EDD77_103140</name>
</gene>
<reference evidence="3 4" key="1">
    <citation type="submission" date="2019-03" db="EMBL/GenBank/DDBJ databases">
        <title>Genomic Encyclopedia of Type Strains, Phase IV (KMG-IV): sequencing the most valuable type-strain genomes for metagenomic binning, comparative biology and taxonomic classification.</title>
        <authorList>
            <person name="Goeker M."/>
        </authorList>
    </citation>
    <scope>NUCLEOTIDE SEQUENCE [LARGE SCALE GENOMIC DNA]</scope>
    <source>
        <strain evidence="3 4">DSM 100451</strain>
    </source>
</reference>
<dbReference type="Gene3D" id="1.10.260.40">
    <property type="entry name" value="lambda repressor-like DNA-binding domains"/>
    <property type="match status" value="1"/>
</dbReference>
<sequence>MSLNYNEIGKNIREVRKENGLSQAMLSELVEKSPSYISYIETGAKSMSLNTFVMIANALGVTADRLLMEQLDEKNDITSSQVAALLADCSAFEDGVIIDTIKALKHSMRERRKR</sequence>
<dbReference type="Pfam" id="PF01381">
    <property type="entry name" value="HTH_3"/>
    <property type="match status" value="1"/>
</dbReference>
<dbReference type="STRING" id="1650663.GCA_001486665_00220"/>
<dbReference type="GO" id="GO:0003700">
    <property type="term" value="F:DNA-binding transcription factor activity"/>
    <property type="evidence" value="ECO:0007669"/>
    <property type="project" value="TreeGrafter"/>
</dbReference>
<dbReference type="EMBL" id="SLUM01000003">
    <property type="protein sequence ID" value="TCL60815.1"/>
    <property type="molecule type" value="Genomic_DNA"/>
</dbReference>
<dbReference type="PANTHER" id="PTHR46797:SF1">
    <property type="entry name" value="METHYLPHOSPHONATE SYNTHASE"/>
    <property type="match status" value="1"/>
</dbReference>
<evidence type="ECO:0000313" key="3">
    <source>
        <dbReference type="EMBL" id="TCL60815.1"/>
    </source>
</evidence>
<dbReference type="GeneID" id="97380558"/>